<feature type="transmembrane region" description="Helical" evidence="1">
    <location>
        <begin position="85"/>
        <end position="102"/>
    </location>
</feature>
<dbReference type="OrthoDB" id="675873at2"/>
<evidence type="ECO:0000313" key="2">
    <source>
        <dbReference type="EMBL" id="ACU58810.1"/>
    </source>
</evidence>
<keyword evidence="1" id="KW-1133">Transmembrane helix</keyword>
<dbReference type="KEGG" id="cpi:Cpin_1312"/>
<reference evidence="3" key="1">
    <citation type="submission" date="2009-08" db="EMBL/GenBank/DDBJ databases">
        <title>The complete genome of Chitinophaga pinensis DSM 2588.</title>
        <authorList>
            <consortium name="US DOE Joint Genome Institute (JGI-PGF)"/>
            <person name="Lucas S."/>
            <person name="Copeland A."/>
            <person name="Lapidus A."/>
            <person name="Glavina del Rio T."/>
            <person name="Dalin E."/>
            <person name="Tice H."/>
            <person name="Bruce D."/>
            <person name="Goodwin L."/>
            <person name="Pitluck S."/>
            <person name="Kyrpides N."/>
            <person name="Mavromatis K."/>
            <person name="Ivanova N."/>
            <person name="Mikhailova N."/>
            <person name="Sims D."/>
            <person name="Meinche L."/>
            <person name="Brettin T."/>
            <person name="Detter J.C."/>
            <person name="Han C."/>
            <person name="Larimer F."/>
            <person name="Land M."/>
            <person name="Hauser L."/>
            <person name="Markowitz V."/>
            <person name="Cheng J.-F."/>
            <person name="Hugenholtz P."/>
            <person name="Woyke T."/>
            <person name="Wu D."/>
            <person name="Spring S."/>
            <person name="Klenk H.-P."/>
            <person name="Eisen J.A."/>
        </authorList>
    </citation>
    <scope>NUCLEOTIDE SEQUENCE [LARGE SCALE GENOMIC DNA]</scope>
    <source>
        <strain evidence="3">ATCC 43595 / DSM 2588 / LMG 13176 / NBRC 15968 / NCIMB 11800 / UQM 2034</strain>
    </source>
</reference>
<accession>A0A979G103</accession>
<feature type="transmembrane region" description="Helical" evidence="1">
    <location>
        <begin position="229"/>
        <end position="249"/>
    </location>
</feature>
<feature type="transmembrane region" description="Helical" evidence="1">
    <location>
        <begin position="261"/>
        <end position="280"/>
    </location>
</feature>
<keyword evidence="1" id="KW-0812">Transmembrane</keyword>
<sequence>MSQHLRHEKNCLNCGATVEDRYCSHCGQENIVVKESFGHLFRHFFEDVTHYDSKFFTTIKDLVFKPGFLTKEYLSGRRASYLHPIRMYVFISFLYFLAAFTFRHSNFKLEEITQERTIMAAKKEVADSLLQILQETGNKTPVDSIKSAALAGTISRLRLDTIHVKEIKFNVVGNIDYQLLKEYHEGQMALPAERRDKGIKPWLYSRWFATIEHHGEAAVELLIEKTQHAIPKLMFLLLPLFALILKLFYNKKKYYYGDHAIFSLHFHSAAFLLFFIIALLNKVVPAVATFLSSLELFLLIAYMTIALKNAYQQSFFLSLVKAIGLSVIYGIFIAAGFAIIALSALIM</sequence>
<dbReference type="InterPro" id="IPR022134">
    <property type="entry name" value="DUF3667"/>
</dbReference>
<dbReference type="RefSeq" id="WP_012788986.1">
    <property type="nucleotide sequence ID" value="NC_013132.1"/>
</dbReference>
<keyword evidence="1" id="KW-0472">Membrane</keyword>
<evidence type="ECO:0000256" key="1">
    <source>
        <dbReference type="SAM" id="Phobius"/>
    </source>
</evidence>
<dbReference type="AlphaFoldDB" id="A0A979G103"/>
<evidence type="ECO:0000313" key="3">
    <source>
        <dbReference type="Proteomes" id="UP000002215"/>
    </source>
</evidence>
<reference evidence="2 3" key="2">
    <citation type="journal article" date="2010" name="Stand. Genomic Sci.">
        <title>Complete genome sequence of Chitinophaga pinensis type strain (UQM 2034).</title>
        <authorList>
            <person name="Glavina Del Rio T."/>
            <person name="Abt B."/>
            <person name="Spring S."/>
            <person name="Lapidus A."/>
            <person name="Nolan M."/>
            <person name="Tice H."/>
            <person name="Copeland A."/>
            <person name="Cheng J.F."/>
            <person name="Chen F."/>
            <person name="Bruce D."/>
            <person name="Goodwin L."/>
            <person name="Pitluck S."/>
            <person name="Ivanova N."/>
            <person name="Mavromatis K."/>
            <person name="Mikhailova N."/>
            <person name="Pati A."/>
            <person name="Chen A."/>
            <person name="Palaniappan K."/>
            <person name="Land M."/>
            <person name="Hauser L."/>
            <person name="Chang Y.J."/>
            <person name="Jeffries C.D."/>
            <person name="Chain P."/>
            <person name="Saunders E."/>
            <person name="Detter J.C."/>
            <person name="Brettin T."/>
            <person name="Rohde M."/>
            <person name="Goker M."/>
            <person name="Bristow J."/>
            <person name="Eisen J.A."/>
            <person name="Markowitz V."/>
            <person name="Hugenholtz P."/>
            <person name="Kyrpides N.C."/>
            <person name="Klenk H.P."/>
            <person name="Lucas S."/>
        </authorList>
    </citation>
    <scope>NUCLEOTIDE SEQUENCE [LARGE SCALE GENOMIC DNA]</scope>
    <source>
        <strain evidence="3">ATCC 43595 / DSM 2588 / LMG 13176 / NBRC 15968 / NCIMB 11800 / UQM 2034</strain>
    </source>
</reference>
<organism evidence="2 3">
    <name type="scientific">Chitinophaga pinensis (strain ATCC 43595 / DSM 2588 / LMG 13176 / NBRC 15968 / NCIMB 11800 / UQM 2034)</name>
    <dbReference type="NCBI Taxonomy" id="485918"/>
    <lineage>
        <taxon>Bacteria</taxon>
        <taxon>Pseudomonadati</taxon>
        <taxon>Bacteroidota</taxon>
        <taxon>Chitinophagia</taxon>
        <taxon>Chitinophagales</taxon>
        <taxon>Chitinophagaceae</taxon>
        <taxon>Chitinophaga</taxon>
    </lineage>
</organism>
<evidence type="ECO:0008006" key="4">
    <source>
        <dbReference type="Google" id="ProtNLM"/>
    </source>
</evidence>
<dbReference type="EMBL" id="CP001699">
    <property type="protein sequence ID" value="ACU58810.1"/>
    <property type="molecule type" value="Genomic_DNA"/>
</dbReference>
<proteinExistence type="predicted"/>
<protein>
    <recommendedName>
        <fullName evidence="4">DUF3667 domain-containing protein</fullName>
    </recommendedName>
</protein>
<name>A0A979G103_CHIPD</name>
<feature type="transmembrane region" description="Helical" evidence="1">
    <location>
        <begin position="286"/>
        <end position="307"/>
    </location>
</feature>
<feature type="transmembrane region" description="Helical" evidence="1">
    <location>
        <begin position="319"/>
        <end position="346"/>
    </location>
</feature>
<dbReference type="Proteomes" id="UP000002215">
    <property type="component" value="Chromosome"/>
</dbReference>
<dbReference type="Pfam" id="PF12412">
    <property type="entry name" value="DUF3667"/>
    <property type="match status" value="1"/>
</dbReference>
<gene>
    <name evidence="2" type="ordered locus">Cpin_1312</name>
</gene>